<dbReference type="SUPFAM" id="SSF52402">
    <property type="entry name" value="Adenine nucleotide alpha hydrolases-like"/>
    <property type="match status" value="1"/>
</dbReference>
<dbReference type="CDD" id="cd00293">
    <property type="entry name" value="USP-like"/>
    <property type="match status" value="1"/>
</dbReference>
<dbReference type="InterPro" id="IPR006016">
    <property type="entry name" value="UspA"/>
</dbReference>
<dbReference type="PANTHER" id="PTHR46268:SF6">
    <property type="entry name" value="UNIVERSAL STRESS PROTEIN UP12"/>
    <property type="match status" value="1"/>
</dbReference>
<dbReference type="PRINTS" id="PR01438">
    <property type="entry name" value="UNVRSLSTRESS"/>
</dbReference>
<dbReference type="Proteomes" id="UP000885621">
    <property type="component" value="Unassembled WGS sequence"/>
</dbReference>
<feature type="non-terminal residue" evidence="3">
    <location>
        <position position="1"/>
    </location>
</feature>
<evidence type="ECO:0000256" key="1">
    <source>
        <dbReference type="ARBA" id="ARBA00008791"/>
    </source>
</evidence>
<comment type="caution">
    <text evidence="3">The sequence shown here is derived from an EMBL/GenBank/DDBJ whole genome shotgun (WGS) entry which is preliminary data.</text>
</comment>
<protein>
    <submittedName>
        <fullName evidence="3">Universal stress protein</fullName>
    </submittedName>
</protein>
<sequence length="160" mass="18165">LGSVSLRVASKSNYPVLVLKGKQPLNFKKILVSYDFLHSSQKALEFAVSIAKSFNSKLIVVHADNDFGHSHIKSIMEKVKQRKLEKLNEIKSLYPDTDIYMEEGTPEYVIIKKANEEDVDLIVIGKRQVPQTKRVFIGSTSYKILKESNVSVLVYRGNHE</sequence>
<accession>A0A832DRD8</accession>
<name>A0A832DRD8_9AQUI</name>
<dbReference type="Pfam" id="PF00582">
    <property type="entry name" value="Usp"/>
    <property type="match status" value="1"/>
</dbReference>
<dbReference type="AlphaFoldDB" id="A0A832DRD8"/>
<dbReference type="EMBL" id="DSFC01000024">
    <property type="protein sequence ID" value="HEV08856.1"/>
    <property type="molecule type" value="Genomic_DNA"/>
</dbReference>
<evidence type="ECO:0000259" key="2">
    <source>
        <dbReference type="Pfam" id="PF00582"/>
    </source>
</evidence>
<feature type="domain" description="UspA" evidence="2">
    <location>
        <begin position="27"/>
        <end position="156"/>
    </location>
</feature>
<comment type="similarity">
    <text evidence="1">Belongs to the universal stress protein A family.</text>
</comment>
<evidence type="ECO:0000313" key="3">
    <source>
        <dbReference type="EMBL" id="HEV08856.1"/>
    </source>
</evidence>
<dbReference type="PANTHER" id="PTHR46268">
    <property type="entry name" value="STRESS RESPONSE PROTEIN NHAX"/>
    <property type="match status" value="1"/>
</dbReference>
<reference evidence="3" key="1">
    <citation type="journal article" date="2020" name="mSystems">
        <title>Genome- and Community-Level Interaction Insights into Carbon Utilization and Element Cycling Functions of Hydrothermarchaeota in Hydrothermal Sediment.</title>
        <authorList>
            <person name="Zhou Z."/>
            <person name="Liu Y."/>
            <person name="Xu W."/>
            <person name="Pan J."/>
            <person name="Luo Z.H."/>
            <person name="Li M."/>
        </authorList>
    </citation>
    <scope>NUCLEOTIDE SEQUENCE [LARGE SCALE GENOMIC DNA]</scope>
    <source>
        <strain evidence="3">SpSt-1257</strain>
    </source>
</reference>
<dbReference type="Gene3D" id="3.40.50.12370">
    <property type="match status" value="1"/>
</dbReference>
<dbReference type="InterPro" id="IPR006015">
    <property type="entry name" value="Universal_stress_UspA"/>
</dbReference>
<organism evidence="3">
    <name type="scientific">Sulfurihydrogenibium azorense</name>
    <dbReference type="NCBI Taxonomy" id="309806"/>
    <lineage>
        <taxon>Bacteria</taxon>
        <taxon>Pseudomonadati</taxon>
        <taxon>Aquificota</taxon>
        <taxon>Aquificia</taxon>
        <taxon>Aquificales</taxon>
        <taxon>Hydrogenothermaceae</taxon>
        <taxon>Sulfurihydrogenibium</taxon>
    </lineage>
</organism>
<proteinExistence type="inferred from homology"/>
<gene>
    <name evidence="3" type="ORF">ENO34_00475</name>
</gene>